<proteinExistence type="predicted"/>
<name>A0A926EMS1_9FIRM</name>
<reference evidence="4" key="1">
    <citation type="submission" date="2020-08" db="EMBL/GenBank/DDBJ databases">
        <title>Genome public.</title>
        <authorList>
            <person name="Liu C."/>
            <person name="Sun Q."/>
        </authorList>
    </citation>
    <scope>NUCLEOTIDE SEQUENCE</scope>
    <source>
        <strain evidence="4">NSJ-64</strain>
    </source>
</reference>
<dbReference type="GO" id="GO:0003677">
    <property type="term" value="F:DNA binding"/>
    <property type="evidence" value="ECO:0007669"/>
    <property type="project" value="UniProtKB-UniRule"/>
</dbReference>
<dbReference type="PANTHER" id="PTHR43479:SF7">
    <property type="entry name" value="TETR-FAMILY TRANSCRIPTIONAL REGULATOR"/>
    <property type="match status" value="1"/>
</dbReference>
<dbReference type="Gene3D" id="1.10.357.10">
    <property type="entry name" value="Tetracycline Repressor, domain 2"/>
    <property type="match status" value="1"/>
</dbReference>
<dbReference type="Proteomes" id="UP000623678">
    <property type="component" value="Unassembled WGS sequence"/>
</dbReference>
<comment type="caution">
    <text evidence="4">The sequence shown here is derived from an EMBL/GenBank/DDBJ whole genome shotgun (WGS) entry which is preliminary data.</text>
</comment>
<dbReference type="InterPro" id="IPR001647">
    <property type="entry name" value="HTH_TetR"/>
</dbReference>
<evidence type="ECO:0000256" key="2">
    <source>
        <dbReference type="PROSITE-ProRule" id="PRU00335"/>
    </source>
</evidence>
<evidence type="ECO:0000313" key="4">
    <source>
        <dbReference type="EMBL" id="MBC8584541.1"/>
    </source>
</evidence>
<dbReference type="PANTHER" id="PTHR43479">
    <property type="entry name" value="ACREF/ENVCD OPERON REPRESSOR-RELATED"/>
    <property type="match status" value="1"/>
</dbReference>
<dbReference type="Pfam" id="PF14278">
    <property type="entry name" value="TetR_C_8"/>
    <property type="match status" value="1"/>
</dbReference>
<evidence type="ECO:0000259" key="3">
    <source>
        <dbReference type="PROSITE" id="PS50977"/>
    </source>
</evidence>
<organism evidence="4 5">
    <name type="scientific">Youxingia wuxianensis</name>
    <dbReference type="NCBI Taxonomy" id="2763678"/>
    <lineage>
        <taxon>Bacteria</taxon>
        <taxon>Bacillati</taxon>
        <taxon>Bacillota</taxon>
        <taxon>Clostridia</taxon>
        <taxon>Eubacteriales</taxon>
        <taxon>Oscillospiraceae</taxon>
        <taxon>Youxingia</taxon>
    </lineage>
</organism>
<keyword evidence="5" id="KW-1185">Reference proteome</keyword>
<feature type="DNA-binding region" description="H-T-H motif" evidence="2">
    <location>
        <begin position="37"/>
        <end position="56"/>
    </location>
</feature>
<feature type="domain" description="HTH tetR-type" evidence="3">
    <location>
        <begin position="14"/>
        <end position="74"/>
    </location>
</feature>
<dbReference type="RefSeq" id="WP_262394372.1">
    <property type="nucleotide sequence ID" value="NZ_JACRTD010000002.1"/>
</dbReference>
<dbReference type="AlphaFoldDB" id="A0A926EMS1"/>
<evidence type="ECO:0000313" key="5">
    <source>
        <dbReference type="Proteomes" id="UP000623678"/>
    </source>
</evidence>
<accession>A0A926EMS1</accession>
<sequence length="192" mass="22887">MSNMYRSTEDRRIRRTKRMLQQALAKLMSQKEFKDITVKDITDLADLNRSTFYLHYQDTYDLLEKVENEMIGRFEEMVDDYHSTPNNFSVYKIVDQAFDYLEENMEICRPLFLSNTNSPFLEKLMNVIIEKGFTRQKEVRGDVDPEKLDYQLQFLAYGIVGALRKWFREEGYLSKEQIVNLLDQMITGVMEI</sequence>
<dbReference type="SUPFAM" id="SSF46689">
    <property type="entry name" value="Homeodomain-like"/>
    <property type="match status" value="1"/>
</dbReference>
<dbReference type="InterPro" id="IPR050624">
    <property type="entry name" value="HTH-type_Tx_Regulator"/>
</dbReference>
<dbReference type="EMBL" id="JACRTD010000002">
    <property type="protein sequence ID" value="MBC8584541.1"/>
    <property type="molecule type" value="Genomic_DNA"/>
</dbReference>
<gene>
    <name evidence="4" type="ORF">H8705_02985</name>
</gene>
<protein>
    <submittedName>
        <fullName evidence="4">TetR/AcrR family transcriptional regulator</fullName>
    </submittedName>
</protein>
<dbReference type="PROSITE" id="PS50977">
    <property type="entry name" value="HTH_TETR_2"/>
    <property type="match status" value="1"/>
</dbReference>
<keyword evidence="1 2" id="KW-0238">DNA-binding</keyword>
<evidence type="ECO:0000256" key="1">
    <source>
        <dbReference type="ARBA" id="ARBA00023125"/>
    </source>
</evidence>
<dbReference type="InterPro" id="IPR039532">
    <property type="entry name" value="TetR_C_Firmicutes"/>
</dbReference>
<dbReference type="InterPro" id="IPR009057">
    <property type="entry name" value="Homeodomain-like_sf"/>
</dbReference>